<dbReference type="PROSITE" id="PS51257">
    <property type="entry name" value="PROKAR_LIPOPROTEIN"/>
    <property type="match status" value="1"/>
</dbReference>
<comment type="caution">
    <text evidence="3">The sequence shown here is derived from an EMBL/GenBank/DDBJ whole genome shotgun (WGS) entry which is preliminary data.</text>
</comment>
<feature type="chain" id="PRO_5005252622" description="DUF2846 domain-containing protein" evidence="1">
    <location>
        <begin position="25"/>
        <end position="158"/>
    </location>
</feature>
<dbReference type="AlphaFoldDB" id="A0A0J1HIJ9"/>
<dbReference type="OrthoDB" id="5732447at2"/>
<evidence type="ECO:0000313" key="3">
    <source>
        <dbReference type="EMBL" id="KLV11430.1"/>
    </source>
</evidence>
<dbReference type="Proteomes" id="UP000035909">
    <property type="component" value="Unassembled WGS sequence"/>
</dbReference>
<evidence type="ECO:0000256" key="1">
    <source>
        <dbReference type="SAM" id="SignalP"/>
    </source>
</evidence>
<dbReference type="InterPro" id="IPR022548">
    <property type="entry name" value="DUF2846"/>
</dbReference>
<keyword evidence="4" id="KW-1185">Reference proteome</keyword>
<dbReference type="PATRIC" id="fig|320778.3.peg.291"/>
<feature type="domain" description="DUF2846" evidence="2">
    <location>
        <begin position="34"/>
        <end position="114"/>
    </location>
</feature>
<evidence type="ECO:0000259" key="2">
    <source>
        <dbReference type="Pfam" id="PF11008"/>
    </source>
</evidence>
<accession>A0A0J1HIJ9</accession>
<gene>
    <name evidence="3" type="ORF">ABT57_01370</name>
</gene>
<dbReference type="Pfam" id="PF11008">
    <property type="entry name" value="DUF2846"/>
    <property type="match status" value="1"/>
</dbReference>
<sequence length="158" mass="17495">MKKLVLFFHCLAVMLLSGCVTTGAKFDNSVKVDSDKSALYLMRQSKFVGALICRPVIIDEVEKGCLTNGGFLRVDLEPGEHVITMPKVNRSDWFKELKVNGTFNPGKIYYLEWTGELVNLNVLPMGALTNVEGETQSMLIEHTESGALSILKGLRNSN</sequence>
<protein>
    <recommendedName>
        <fullName evidence="2">DUF2846 domain-containing protein</fullName>
    </recommendedName>
</protein>
<evidence type="ECO:0000313" key="4">
    <source>
        <dbReference type="Proteomes" id="UP000035909"/>
    </source>
</evidence>
<keyword evidence="1" id="KW-0732">Signal</keyword>
<organism evidence="3 4">
    <name type="scientific">Photobacterium ganghwense</name>
    <dbReference type="NCBI Taxonomy" id="320778"/>
    <lineage>
        <taxon>Bacteria</taxon>
        <taxon>Pseudomonadati</taxon>
        <taxon>Pseudomonadota</taxon>
        <taxon>Gammaproteobacteria</taxon>
        <taxon>Vibrionales</taxon>
        <taxon>Vibrionaceae</taxon>
        <taxon>Photobacterium</taxon>
    </lineage>
</organism>
<proteinExistence type="predicted"/>
<reference evidence="3 4" key="1">
    <citation type="submission" date="2015-05" db="EMBL/GenBank/DDBJ databases">
        <title>Photobacterium galathea sp. nov.</title>
        <authorList>
            <person name="Machado H."/>
            <person name="Gram L."/>
        </authorList>
    </citation>
    <scope>NUCLEOTIDE SEQUENCE [LARGE SCALE GENOMIC DNA]</scope>
    <source>
        <strain evidence="3 4">DSM 22954</strain>
    </source>
</reference>
<feature type="signal peptide" evidence="1">
    <location>
        <begin position="1"/>
        <end position="24"/>
    </location>
</feature>
<dbReference type="EMBL" id="LDOU01000002">
    <property type="protein sequence ID" value="KLV11430.1"/>
    <property type="molecule type" value="Genomic_DNA"/>
</dbReference>
<dbReference type="RefSeq" id="WP_047883388.1">
    <property type="nucleotide sequence ID" value="NZ_CP071325.1"/>
</dbReference>
<name>A0A0J1HIJ9_9GAMM</name>